<dbReference type="OrthoDB" id="63519at2"/>
<dbReference type="PANTHER" id="PTHR43798">
    <property type="entry name" value="MONOACYLGLYCEROL LIPASE"/>
    <property type="match status" value="1"/>
</dbReference>
<dbReference type="EMBL" id="CP017717">
    <property type="protein sequence ID" value="AQZ67115.1"/>
    <property type="molecule type" value="Genomic_DNA"/>
</dbReference>
<keyword evidence="3" id="KW-1185">Reference proteome</keyword>
<evidence type="ECO:0000313" key="2">
    <source>
        <dbReference type="EMBL" id="AQZ67115.1"/>
    </source>
</evidence>
<reference evidence="3" key="1">
    <citation type="journal article" date="2017" name="Med. Chem. Commun.">
        <title>Nonomuraea sp. ATCC 55076 harbours the largest actinomycete chromosome to date and the kistamicin biosynthetic gene cluster.</title>
        <authorList>
            <person name="Nazari B."/>
            <person name="Forneris C.C."/>
            <person name="Gibson M.I."/>
            <person name="Moon K."/>
            <person name="Schramma K.R."/>
            <person name="Seyedsayamdost M.R."/>
        </authorList>
    </citation>
    <scope>NUCLEOTIDE SEQUENCE [LARGE SCALE GENOMIC DNA]</scope>
    <source>
        <strain evidence="3">ATCC 55076</strain>
    </source>
</reference>
<dbReference type="AlphaFoldDB" id="A0A1V0AA86"/>
<dbReference type="InterPro" id="IPR050266">
    <property type="entry name" value="AB_hydrolase_sf"/>
</dbReference>
<dbReference type="GO" id="GO:0016020">
    <property type="term" value="C:membrane"/>
    <property type="evidence" value="ECO:0007669"/>
    <property type="project" value="TreeGrafter"/>
</dbReference>
<dbReference type="InterPro" id="IPR000073">
    <property type="entry name" value="AB_hydrolase_1"/>
</dbReference>
<feature type="domain" description="AB hydrolase-1" evidence="1">
    <location>
        <begin position="23"/>
        <end position="244"/>
    </location>
</feature>
<dbReference type="STRING" id="1909395.BKM31_41730"/>
<dbReference type="Gene3D" id="3.40.50.1820">
    <property type="entry name" value="alpha/beta hydrolase"/>
    <property type="match status" value="1"/>
</dbReference>
<dbReference type="SUPFAM" id="SSF53474">
    <property type="entry name" value="alpha/beta-Hydrolases"/>
    <property type="match status" value="1"/>
</dbReference>
<name>A0A1V0AA86_9ACTN</name>
<dbReference type="PANTHER" id="PTHR43798:SF33">
    <property type="entry name" value="HYDROLASE, PUTATIVE (AFU_ORTHOLOGUE AFUA_2G14860)-RELATED"/>
    <property type="match status" value="1"/>
</dbReference>
<evidence type="ECO:0000259" key="1">
    <source>
        <dbReference type="Pfam" id="PF12697"/>
    </source>
</evidence>
<organism evidence="2 3">
    <name type="scientific">[Actinomadura] parvosata subsp. kistnae</name>
    <dbReference type="NCBI Taxonomy" id="1909395"/>
    <lineage>
        <taxon>Bacteria</taxon>
        <taxon>Bacillati</taxon>
        <taxon>Actinomycetota</taxon>
        <taxon>Actinomycetes</taxon>
        <taxon>Streptosporangiales</taxon>
        <taxon>Streptosporangiaceae</taxon>
        <taxon>Nonomuraea</taxon>
    </lineage>
</organism>
<dbReference type="Proteomes" id="UP000190797">
    <property type="component" value="Chromosome"/>
</dbReference>
<dbReference type="KEGG" id="noa:BKM31_41730"/>
<gene>
    <name evidence="2" type="ORF">BKM31_41730</name>
</gene>
<protein>
    <recommendedName>
        <fullName evidence="1">AB hydrolase-1 domain-containing protein</fullName>
    </recommendedName>
</protein>
<sequence length="257" mass="27450">MATVMNGPVPIMTEDHGGSGQDVLLLHGGGRTRADWEPLAGLLVGAGFRPVSMDLRGHGESGAAPWSWPAVLEDVAAVADAYQLHRPVVVGHSLGGMIAALWAAEHPECRLAVNLDGHGNPTRPGQFAGLDANAAAGACREMTAFLAEMGQGLPESFLQVMREIDALDLFPVYRRARCPLLVVSGDAPAFAAVFPDRLVPAWEAYCAWTRRELDAVTREFPLVRQASLPTGHDPHVEAPETVLRLLMQHLARPAAPA</sequence>
<dbReference type="GO" id="GO:0003824">
    <property type="term" value="F:catalytic activity"/>
    <property type="evidence" value="ECO:0007669"/>
    <property type="project" value="UniProtKB-ARBA"/>
</dbReference>
<evidence type="ECO:0000313" key="3">
    <source>
        <dbReference type="Proteomes" id="UP000190797"/>
    </source>
</evidence>
<dbReference type="Pfam" id="PF12697">
    <property type="entry name" value="Abhydrolase_6"/>
    <property type="match status" value="1"/>
</dbReference>
<dbReference type="InterPro" id="IPR029058">
    <property type="entry name" value="AB_hydrolase_fold"/>
</dbReference>
<proteinExistence type="predicted"/>
<accession>A0A1V0AA86</accession>